<keyword evidence="2" id="KW-1185">Reference proteome</keyword>
<evidence type="ECO:0000313" key="2">
    <source>
        <dbReference type="Proteomes" id="UP001234297"/>
    </source>
</evidence>
<evidence type="ECO:0000313" key="1">
    <source>
        <dbReference type="EMBL" id="KAJ8628760.1"/>
    </source>
</evidence>
<organism evidence="1 2">
    <name type="scientific">Persea americana</name>
    <name type="common">Avocado</name>
    <dbReference type="NCBI Taxonomy" id="3435"/>
    <lineage>
        <taxon>Eukaryota</taxon>
        <taxon>Viridiplantae</taxon>
        <taxon>Streptophyta</taxon>
        <taxon>Embryophyta</taxon>
        <taxon>Tracheophyta</taxon>
        <taxon>Spermatophyta</taxon>
        <taxon>Magnoliopsida</taxon>
        <taxon>Magnoliidae</taxon>
        <taxon>Laurales</taxon>
        <taxon>Lauraceae</taxon>
        <taxon>Persea</taxon>
    </lineage>
</organism>
<protein>
    <submittedName>
        <fullName evidence="1">Uncharacterized protein</fullName>
    </submittedName>
</protein>
<sequence length="275" mass="30859">MLLSSVLRALSTEKFTLFVSSQSKSHQNNHNERKKRSGFCFPADSEGFSTSVSLGWFSIVSEMGTNRILRCLLFLLCNFGLFPFGRAIWLSLPLSGTKCVSEEVQTNVVVLGDYIVIPDDGASHVPKLSAKVTSPYGSVLHRTQNVTGGQFSFTTTQAGSYLACFWLDNHDPHQPGASVNVDWRIGIAAKDWDSIARKERIQGIELELRKLEGAVDAIHENLLYLKSREAEMREINEITNTRVAWCSIMSLGACTVVSVFQLWYLQRFFQKKKLI</sequence>
<reference evidence="1 2" key="1">
    <citation type="journal article" date="2022" name="Hortic Res">
        <title>A haplotype resolved chromosomal level avocado genome allows analysis of novel avocado genes.</title>
        <authorList>
            <person name="Nath O."/>
            <person name="Fletcher S.J."/>
            <person name="Hayward A."/>
            <person name="Shaw L.M."/>
            <person name="Masouleh A.K."/>
            <person name="Furtado A."/>
            <person name="Henry R.J."/>
            <person name="Mitter N."/>
        </authorList>
    </citation>
    <scope>NUCLEOTIDE SEQUENCE [LARGE SCALE GENOMIC DNA]</scope>
    <source>
        <strain evidence="2">cv. Hass</strain>
    </source>
</reference>
<dbReference type="Proteomes" id="UP001234297">
    <property type="component" value="Chromosome 7"/>
</dbReference>
<accession>A0ACC2L673</accession>
<proteinExistence type="predicted"/>
<name>A0ACC2L673_PERAE</name>
<dbReference type="EMBL" id="CM056815">
    <property type="protein sequence ID" value="KAJ8628760.1"/>
    <property type="molecule type" value="Genomic_DNA"/>
</dbReference>
<comment type="caution">
    <text evidence="1">The sequence shown here is derived from an EMBL/GenBank/DDBJ whole genome shotgun (WGS) entry which is preliminary data.</text>
</comment>
<gene>
    <name evidence="1" type="ORF">MRB53_022083</name>
</gene>